<evidence type="ECO:0000313" key="2">
    <source>
        <dbReference type="Proteomes" id="UP000714275"/>
    </source>
</evidence>
<evidence type="ECO:0000313" key="1">
    <source>
        <dbReference type="EMBL" id="KAG1777540.1"/>
    </source>
</evidence>
<protein>
    <submittedName>
        <fullName evidence="1">Uncharacterized protein</fullName>
    </submittedName>
</protein>
<sequence length="156" mass="17343">MPPRPGADPSFFAHHPGPLHPHPPPPSYYHLPYYPYQYSYHPPPPNTIHPPAVQSQPSVAAPATGSVTDLYPSPGMTTKHSVMLETFCAKFLVSASDLEKLSKLGYNPGNRIVESLTTDDWQSVRFTVLSWRTFLSHQRKFCDAIIAGTWLSESPS</sequence>
<accession>A0A9P7D277</accession>
<organism evidence="1 2">
    <name type="scientific">Suillus placidus</name>
    <dbReference type="NCBI Taxonomy" id="48579"/>
    <lineage>
        <taxon>Eukaryota</taxon>
        <taxon>Fungi</taxon>
        <taxon>Dikarya</taxon>
        <taxon>Basidiomycota</taxon>
        <taxon>Agaricomycotina</taxon>
        <taxon>Agaricomycetes</taxon>
        <taxon>Agaricomycetidae</taxon>
        <taxon>Boletales</taxon>
        <taxon>Suillineae</taxon>
        <taxon>Suillaceae</taxon>
        <taxon>Suillus</taxon>
    </lineage>
</organism>
<gene>
    <name evidence="1" type="ORF">EV702DRAFT_1197145</name>
</gene>
<keyword evidence="2" id="KW-1185">Reference proteome</keyword>
<reference evidence="1" key="1">
    <citation type="journal article" date="2020" name="New Phytol.">
        <title>Comparative genomics reveals dynamic genome evolution in host specialist ectomycorrhizal fungi.</title>
        <authorList>
            <person name="Lofgren L.A."/>
            <person name="Nguyen N.H."/>
            <person name="Vilgalys R."/>
            <person name="Ruytinx J."/>
            <person name="Liao H.L."/>
            <person name="Branco S."/>
            <person name="Kuo A."/>
            <person name="LaButti K."/>
            <person name="Lipzen A."/>
            <person name="Andreopoulos W."/>
            <person name="Pangilinan J."/>
            <person name="Riley R."/>
            <person name="Hundley H."/>
            <person name="Na H."/>
            <person name="Barry K."/>
            <person name="Grigoriev I.V."/>
            <person name="Stajich J.E."/>
            <person name="Kennedy P.G."/>
        </authorList>
    </citation>
    <scope>NUCLEOTIDE SEQUENCE</scope>
    <source>
        <strain evidence="1">DOB743</strain>
    </source>
</reference>
<proteinExistence type="predicted"/>
<dbReference type="Proteomes" id="UP000714275">
    <property type="component" value="Unassembled WGS sequence"/>
</dbReference>
<comment type="caution">
    <text evidence="1">The sequence shown here is derived from an EMBL/GenBank/DDBJ whole genome shotgun (WGS) entry which is preliminary data.</text>
</comment>
<dbReference type="EMBL" id="JABBWD010000020">
    <property type="protein sequence ID" value="KAG1777540.1"/>
    <property type="molecule type" value="Genomic_DNA"/>
</dbReference>
<dbReference type="OrthoDB" id="3056089at2759"/>
<name>A0A9P7D277_9AGAM</name>
<dbReference type="AlphaFoldDB" id="A0A9P7D277"/>